<dbReference type="Pfam" id="PF11274">
    <property type="entry name" value="DUF3074"/>
    <property type="match status" value="1"/>
</dbReference>
<dbReference type="GeneID" id="8502150"/>
<evidence type="ECO:0000313" key="4">
    <source>
        <dbReference type="Proteomes" id="UP000002038"/>
    </source>
</evidence>
<dbReference type="Proteomes" id="UP000002038">
    <property type="component" value="Unassembled WGS sequence"/>
</dbReference>
<dbReference type="EMBL" id="GG657468">
    <property type="protein sequence ID" value="OAT12655.1"/>
    <property type="molecule type" value="Genomic_DNA"/>
</dbReference>
<dbReference type="AlphaFoldDB" id="A0A179UX23"/>
<feature type="domain" description="DUF3074" evidence="2">
    <location>
        <begin position="111"/>
        <end position="307"/>
    </location>
</feature>
<proteinExistence type="predicted"/>
<dbReference type="PANTHER" id="PTHR40370">
    <property type="entry name" value="EXPRESSED PROTEIN"/>
    <property type="match status" value="1"/>
</dbReference>
<organism evidence="3 4">
    <name type="scientific">Blastomyces gilchristii (strain SLH14081)</name>
    <name type="common">Blastomyces dermatitidis</name>
    <dbReference type="NCBI Taxonomy" id="559298"/>
    <lineage>
        <taxon>Eukaryota</taxon>
        <taxon>Fungi</taxon>
        <taxon>Dikarya</taxon>
        <taxon>Ascomycota</taxon>
        <taxon>Pezizomycotina</taxon>
        <taxon>Eurotiomycetes</taxon>
        <taxon>Eurotiomycetidae</taxon>
        <taxon>Onygenales</taxon>
        <taxon>Ajellomycetaceae</taxon>
        <taxon>Blastomyces</taxon>
    </lineage>
</organism>
<dbReference type="PANTHER" id="PTHR40370:SF1">
    <property type="entry name" value="DUF3074 DOMAIN-CONTAINING PROTEIN"/>
    <property type="match status" value="1"/>
</dbReference>
<sequence length="325" mass="35131">MSPSPIPFLLHLTSLPPSEIPAHESIPYPFPPSEDGGNPDSRPPLPLFLQAALTQALEFLTTTVPGKSFTTNPKLRASPPSSAQVQVSSGSINYTPLTSKSLAAADKEDKWFARRTVLDNCAAKGTASFQEFVQGLKDDHLLNEMEYEPNITALEDIAKWDCSGVEVEGGWSGVEASLSLVTHTFQPANLISPRVFLAMVITAFTPPESSDSASTTQPSGFINIQLPIHFSAIPPSLSLPKDAVRGKYVSVELVRILPDTKDSAAPGKIEWVMATSSKARGWIPEFLQHSAIPDAIARDVGLFLKWADEKRAKKVVLGVEVYNVA</sequence>
<protein>
    <recommendedName>
        <fullName evidence="2">DUF3074 domain-containing protein</fullName>
    </recommendedName>
</protein>
<keyword evidence="4" id="KW-1185">Reference proteome</keyword>
<dbReference type="InterPro" id="IPR024500">
    <property type="entry name" value="DUF3074"/>
</dbReference>
<dbReference type="CDD" id="cd08864">
    <property type="entry name" value="SRPBCC_DUF3074"/>
    <property type="match status" value="1"/>
</dbReference>
<dbReference type="STRING" id="559298.A0A179UX23"/>
<accession>A0A179UX23</accession>
<dbReference type="RefSeq" id="XP_002621759.2">
    <property type="nucleotide sequence ID" value="XM_002621713.2"/>
</dbReference>
<dbReference type="SUPFAM" id="SSF55961">
    <property type="entry name" value="Bet v1-like"/>
    <property type="match status" value="1"/>
</dbReference>
<feature type="region of interest" description="Disordered" evidence="1">
    <location>
        <begin position="21"/>
        <end position="43"/>
    </location>
</feature>
<gene>
    <name evidence="3" type="ORF">BDBG_07977</name>
</gene>
<evidence type="ECO:0000313" key="3">
    <source>
        <dbReference type="EMBL" id="OAT12655.1"/>
    </source>
</evidence>
<evidence type="ECO:0000259" key="2">
    <source>
        <dbReference type="Pfam" id="PF11274"/>
    </source>
</evidence>
<name>A0A179UX23_BLAGS</name>
<evidence type="ECO:0000256" key="1">
    <source>
        <dbReference type="SAM" id="MobiDB-lite"/>
    </source>
</evidence>
<dbReference type="KEGG" id="bgh:BDBG_07977"/>
<dbReference type="VEuPathDB" id="FungiDB:BDBG_07977"/>
<reference evidence="4" key="1">
    <citation type="journal article" date="2015" name="PLoS Genet.">
        <title>The dynamic genome and transcriptome of the human fungal pathogen Blastomyces and close relative Emmonsia.</title>
        <authorList>
            <person name="Munoz J.F."/>
            <person name="Gauthier G.M."/>
            <person name="Desjardins C.A."/>
            <person name="Gallo J.E."/>
            <person name="Holder J."/>
            <person name="Sullivan T.D."/>
            <person name="Marty A.J."/>
            <person name="Carmen J.C."/>
            <person name="Chen Z."/>
            <person name="Ding L."/>
            <person name="Gujja S."/>
            <person name="Magrini V."/>
            <person name="Misas E."/>
            <person name="Mitreva M."/>
            <person name="Priest M."/>
            <person name="Saif S."/>
            <person name="Whiston E.A."/>
            <person name="Young S."/>
            <person name="Zeng Q."/>
            <person name="Goldman W.E."/>
            <person name="Mardis E.R."/>
            <person name="Taylor J.W."/>
            <person name="McEwen J.G."/>
            <person name="Clay O.K."/>
            <person name="Klein B.S."/>
            <person name="Cuomo C.A."/>
        </authorList>
    </citation>
    <scope>NUCLEOTIDE SEQUENCE [LARGE SCALE GENOMIC DNA]</scope>
    <source>
        <strain evidence="4">SLH14081</strain>
    </source>
</reference>
<dbReference type="OrthoDB" id="6423603at2759"/>